<comment type="caution">
    <text evidence="2">The sequence shown here is derived from an EMBL/GenBank/DDBJ whole genome shotgun (WGS) entry which is preliminary data.</text>
</comment>
<dbReference type="GO" id="GO:0005829">
    <property type="term" value="C:cytosol"/>
    <property type="evidence" value="ECO:0007669"/>
    <property type="project" value="TreeGrafter"/>
</dbReference>
<evidence type="ECO:0000313" key="3">
    <source>
        <dbReference type="Proteomes" id="UP000238589"/>
    </source>
</evidence>
<name>A0A2S9K382_9BURK</name>
<dbReference type="PANTHER" id="PTHR33221:SF4">
    <property type="entry name" value="HTH-TYPE TRANSCRIPTIONAL REPRESSOR NSRR"/>
    <property type="match status" value="1"/>
</dbReference>
<evidence type="ECO:0000313" key="2">
    <source>
        <dbReference type="EMBL" id="PRD64929.1"/>
    </source>
</evidence>
<keyword evidence="1" id="KW-0238">DNA-binding</keyword>
<dbReference type="NCBIfam" id="TIGR00738">
    <property type="entry name" value="rrf2_super"/>
    <property type="match status" value="1"/>
</dbReference>
<dbReference type="GO" id="GO:0003700">
    <property type="term" value="F:DNA-binding transcription factor activity"/>
    <property type="evidence" value="ECO:0007669"/>
    <property type="project" value="TreeGrafter"/>
</dbReference>
<organism evidence="2 3">
    <name type="scientific">Malikia granosa</name>
    <dbReference type="NCBI Taxonomy" id="263067"/>
    <lineage>
        <taxon>Bacteria</taxon>
        <taxon>Pseudomonadati</taxon>
        <taxon>Pseudomonadota</taxon>
        <taxon>Betaproteobacteria</taxon>
        <taxon>Burkholderiales</taxon>
        <taxon>Comamonadaceae</taxon>
        <taxon>Malikia</taxon>
    </lineage>
</organism>
<dbReference type="RefSeq" id="WP_105748752.1">
    <property type="nucleotide sequence ID" value="NZ_PVLQ01000040.1"/>
</dbReference>
<proteinExistence type="predicted"/>
<dbReference type="InterPro" id="IPR000944">
    <property type="entry name" value="Tscrpt_reg_Rrf2"/>
</dbReference>
<dbReference type="Gene3D" id="1.10.10.10">
    <property type="entry name" value="Winged helix-like DNA-binding domain superfamily/Winged helix DNA-binding domain"/>
    <property type="match status" value="1"/>
</dbReference>
<protein>
    <submittedName>
        <fullName evidence="2">Rrf2 family transcriptional regulator</fullName>
    </submittedName>
</protein>
<reference evidence="2 3" key="1">
    <citation type="submission" date="2018-03" db="EMBL/GenBank/DDBJ databases">
        <title>Comparative genomics illustrates the genes involved in a hyperalkaliphilic mechanisms of Serpentinomonas isolated from highly-alkaline calcium-rich serpentinized springs.</title>
        <authorList>
            <person name="Suzuki S."/>
            <person name="Ishii S."/>
            <person name="Walworth N."/>
            <person name="Bird L."/>
            <person name="Kuenen J.G."/>
            <person name="Nealson K.H."/>
        </authorList>
    </citation>
    <scope>NUCLEOTIDE SEQUENCE [LARGE SCALE GENOMIC DNA]</scope>
    <source>
        <strain evidence="2 3">P1</strain>
    </source>
</reference>
<dbReference type="InterPro" id="IPR036388">
    <property type="entry name" value="WH-like_DNA-bd_sf"/>
</dbReference>
<gene>
    <name evidence="2" type="ORF">C6P64_11700</name>
</gene>
<dbReference type="PANTHER" id="PTHR33221">
    <property type="entry name" value="WINGED HELIX-TURN-HELIX TRANSCRIPTIONAL REGULATOR, RRF2 FAMILY"/>
    <property type="match status" value="1"/>
</dbReference>
<evidence type="ECO:0000256" key="1">
    <source>
        <dbReference type="ARBA" id="ARBA00023125"/>
    </source>
</evidence>
<dbReference type="GO" id="GO:0003677">
    <property type="term" value="F:DNA binding"/>
    <property type="evidence" value="ECO:0007669"/>
    <property type="project" value="UniProtKB-KW"/>
</dbReference>
<dbReference type="EMBL" id="PVLQ01000040">
    <property type="protein sequence ID" value="PRD64929.1"/>
    <property type="molecule type" value="Genomic_DNA"/>
</dbReference>
<dbReference type="SUPFAM" id="SSF46785">
    <property type="entry name" value="Winged helix' DNA-binding domain"/>
    <property type="match status" value="1"/>
</dbReference>
<dbReference type="Proteomes" id="UP000238589">
    <property type="component" value="Unassembled WGS sequence"/>
</dbReference>
<dbReference type="PROSITE" id="PS51197">
    <property type="entry name" value="HTH_RRF2_2"/>
    <property type="match status" value="1"/>
</dbReference>
<dbReference type="AlphaFoldDB" id="A0A2S9K382"/>
<accession>A0A2S9K382</accession>
<dbReference type="Pfam" id="PF02082">
    <property type="entry name" value="Rrf2"/>
    <property type="match status" value="1"/>
</dbReference>
<dbReference type="InterPro" id="IPR036390">
    <property type="entry name" value="WH_DNA-bd_sf"/>
</dbReference>
<sequence length="160" mass="17624">MRLTQWTDYSLRMLMYCAIHQERARPPTVGEISEVHGISRSHLTKIAMTLAGAGWLETTRGRGGGLRLLKPADQIRVGEVVRLTETDFNLVECFDAGSNSCRIVGSCQLKNVLAEAMSAYLAVLDDATVADLIRPAQRMVEPQALPMPTRRTDQPVTALS</sequence>
<keyword evidence="3" id="KW-1185">Reference proteome</keyword>
<dbReference type="OrthoDB" id="9795923at2"/>